<proteinExistence type="predicted"/>
<keyword evidence="2" id="KW-1185">Reference proteome</keyword>
<protein>
    <submittedName>
        <fullName evidence="1">Uncharacterized protein</fullName>
    </submittedName>
</protein>
<dbReference type="RefSeq" id="WP_170038704.1">
    <property type="nucleotide sequence ID" value="NZ_JABDTL010000002.1"/>
</dbReference>
<evidence type="ECO:0000313" key="2">
    <source>
        <dbReference type="Proteomes" id="UP000582837"/>
    </source>
</evidence>
<dbReference type="Proteomes" id="UP000582837">
    <property type="component" value="Unassembled WGS sequence"/>
</dbReference>
<name>A0A841H4P0_9BACT</name>
<accession>A0A841H4P0</accession>
<sequence length="83" mass="8589">MARYSLDPNNLMVQSFTTGAESGTAETIADEPVAGVRDTILDYTCAGTCNRTCGATCGFTCDGNILCGVQSMVAYCASEAKAC</sequence>
<dbReference type="EMBL" id="JACHIA010000022">
    <property type="protein sequence ID" value="MBB6073195.1"/>
    <property type="molecule type" value="Genomic_DNA"/>
</dbReference>
<reference evidence="1 2" key="1">
    <citation type="submission" date="2020-08" db="EMBL/GenBank/DDBJ databases">
        <title>Genomic Encyclopedia of Type Strains, Phase IV (KMG-IV): sequencing the most valuable type-strain genomes for metagenomic binning, comparative biology and taxonomic classification.</title>
        <authorList>
            <person name="Goeker M."/>
        </authorList>
    </citation>
    <scope>NUCLEOTIDE SEQUENCE [LARGE SCALE GENOMIC DNA]</scope>
    <source>
        <strain evidence="1 2">DSM 29007</strain>
    </source>
</reference>
<comment type="caution">
    <text evidence="1">The sequence shown here is derived from an EMBL/GenBank/DDBJ whole genome shotgun (WGS) entry which is preliminary data.</text>
</comment>
<dbReference type="AlphaFoldDB" id="A0A841H4P0"/>
<organism evidence="1 2">
    <name type="scientific">Longimicrobium terrae</name>
    <dbReference type="NCBI Taxonomy" id="1639882"/>
    <lineage>
        <taxon>Bacteria</taxon>
        <taxon>Pseudomonadati</taxon>
        <taxon>Gemmatimonadota</taxon>
        <taxon>Longimicrobiia</taxon>
        <taxon>Longimicrobiales</taxon>
        <taxon>Longimicrobiaceae</taxon>
        <taxon>Longimicrobium</taxon>
    </lineage>
</organism>
<evidence type="ECO:0000313" key="1">
    <source>
        <dbReference type="EMBL" id="MBB6073195.1"/>
    </source>
</evidence>
<gene>
    <name evidence="1" type="ORF">HNQ61_004862</name>
</gene>